<evidence type="ECO:0000256" key="3">
    <source>
        <dbReference type="ARBA" id="ARBA00022691"/>
    </source>
</evidence>
<dbReference type="GO" id="GO:0008757">
    <property type="term" value="F:S-adenosylmethionine-dependent methyltransferase activity"/>
    <property type="evidence" value="ECO:0007669"/>
    <property type="project" value="InterPro"/>
</dbReference>
<keyword evidence="3" id="KW-0949">S-adenosyl-L-methionine</keyword>
<dbReference type="SUPFAM" id="SSF53335">
    <property type="entry name" value="S-adenosyl-L-methionine-dependent methyltransferases"/>
    <property type="match status" value="1"/>
</dbReference>
<comment type="caution">
    <text evidence="5">The sequence shown here is derived from an EMBL/GenBank/DDBJ whole genome shotgun (WGS) entry which is preliminary data.</text>
</comment>
<evidence type="ECO:0000256" key="2">
    <source>
        <dbReference type="ARBA" id="ARBA00022679"/>
    </source>
</evidence>
<reference evidence="5" key="1">
    <citation type="submission" date="2020-08" db="EMBL/GenBank/DDBJ databases">
        <title>Genome public.</title>
        <authorList>
            <person name="Liu C."/>
            <person name="Sun Q."/>
        </authorList>
    </citation>
    <scope>NUCLEOTIDE SEQUENCE</scope>
    <source>
        <strain evidence="5">BX7</strain>
    </source>
</reference>
<sequence length="244" mass="27743">MKENKYDDSVFFEKYSQMTRSQKGLEGAGEWKTLEPMLPDFTGRRVLDLGCGFGWHCEYAARHGAASVVGVDLSERMLARARSEHSAPVIRYECMSIEDVDFAPGSFDVVLSSLAFHYVADFDAVAEKIHRFLTPGGDFVFSCEHPVFTAYGTQDWYYAPDGSILHFPVDRYFIEGRREAVFLGERVVKYHRTLTSYVQALLQNGFAVTDLKEPQPLQEMLDLPGMVDELRRPMMLIVAAKKQM</sequence>
<evidence type="ECO:0000256" key="1">
    <source>
        <dbReference type="ARBA" id="ARBA00022603"/>
    </source>
</evidence>
<protein>
    <submittedName>
        <fullName evidence="5">Class I SAM-dependent methyltransferase</fullName>
    </submittedName>
</protein>
<dbReference type="PANTHER" id="PTHR43464:SF19">
    <property type="entry name" value="UBIQUINONE BIOSYNTHESIS O-METHYLTRANSFERASE, MITOCHONDRIAL"/>
    <property type="match status" value="1"/>
</dbReference>
<keyword evidence="1 5" id="KW-0489">Methyltransferase</keyword>
<dbReference type="InterPro" id="IPR029063">
    <property type="entry name" value="SAM-dependent_MTases_sf"/>
</dbReference>
<gene>
    <name evidence="5" type="ORF">H8695_04085</name>
</gene>
<name>A0A926DBD0_9FIRM</name>
<evidence type="ECO:0000313" key="5">
    <source>
        <dbReference type="EMBL" id="MBC8535870.1"/>
    </source>
</evidence>
<organism evidence="5 6">
    <name type="scientific">Feifania hominis</name>
    <dbReference type="NCBI Taxonomy" id="2763660"/>
    <lineage>
        <taxon>Bacteria</taxon>
        <taxon>Bacillati</taxon>
        <taxon>Bacillota</taxon>
        <taxon>Clostridia</taxon>
        <taxon>Eubacteriales</taxon>
        <taxon>Feifaniaceae</taxon>
        <taxon>Feifania</taxon>
    </lineage>
</organism>
<dbReference type="AlphaFoldDB" id="A0A926DBD0"/>
<keyword evidence="6" id="KW-1185">Reference proteome</keyword>
<accession>A0A926DBD0</accession>
<dbReference type="GO" id="GO:0032259">
    <property type="term" value="P:methylation"/>
    <property type="evidence" value="ECO:0007669"/>
    <property type="project" value="UniProtKB-KW"/>
</dbReference>
<dbReference type="PANTHER" id="PTHR43464">
    <property type="entry name" value="METHYLTRANSFERASE"/>
    <property type="match status" value="1"/>
</dbReference>
<proteinExistence type="predicted"/>
<dbReference type="Pfam" id="PF08241">
    <property type="entry name" value="Methyltransf_11"/>
    <property type="match status" value="1"/>
</dbReference>
<dbReference type="Gene3D" id="3.40.50.150">
    <property type="entry name" value="Vaccinia Virus protein VP39"/>
    <property type="match status" value="1"/>
</dbReference>
<dbReference type="EMBL" id="JACRSP010000002">
    <property type="protein sequence ID" value="MBC8535870.1"/>
    <property type="molecule type" value="Genomic_DNA"/>
</dbReference>
<keyword evidence="2" id="KW-0808">Transferase</keyword>
<evidence type="ECO:0000259" key="4">
    <source>
        <dbReference type="Pfam" id="PF08241"/>
    </source>
</evidence>
<dbReference type="InterPro" id="IPR013216">
    <property type="entry name" value="Methyltransf_11"/>
</dbReference>
<dbReference type="CDD" id="cd02440">
    <property type="entry name" value="AdoMet_MTases"/>
    <property type="match status" value="1"/>
</dbReference>
<feature type="domain" description="Methyltransferase type 11" evidence="4">
    <location>
        <begin position="47"/>
        <end position="141"/>
    </location>
</feature>
<dbReference type="Proteomes" id="UP000620366">
    <property type="component" value="Unassembled WGS sequence"/>
</dbReference>
<evidence type="ECO:0000313" key="6">
    <source>
        <dbReference type="Proteomes" id="UP000620366"/>
    </source>
</evidence>
<dbReference type="RefSeq" id="WP_249299613.1">
    <property type="nucleotide sequence ID" value="NZ_JACRSP010000002.1"/>
</dbReference>